<name>A0A1C4W5Y5_9ACTN</name>
<proteinExistence type="predicted"/>
<dbReference type="EMBL" id="FMCS01000003">
    <property type="protein sequence ID" value="SCE91595.1"/>
    <property type="molecule type" value="Genomic_DNA"/>
</dbReference>
<evidence type="ECO:0000313" key="2">
    <source>
        <dbReference type="Proteomes" id="UP000199629"/>
    </source>
</evidence>
<dbReference type="Proteomes" id="UP000199629">
    <property type="component" value="Unassembled WGS sequence"/>
</dbReference>
<keyword evidence="2" id="KW-1185">Reference proteome</keyword>
<protein>
    <submittedName>
        <fullName evidence="1">Uncharacterized protein</fullName>
    </submittedName>
</protein>
<reference evidence="2" key="1">
    <citation type="submission" date="2016-06" db="EMBL/GenBank/DDBJ databases">
        <authorList>
            <person name="Varghese N."/>
            <person name="Submissions Spin"/>
        </authorList>
    </citation>
    <scope>NUCLEOTIDE SEQUENCE [LARGE SCALE GENOMIC DNA]</scope>
    <source>
        <strain evidence="2">DSM 45246</strain>
    </source>
</reference>
<accession>A0A1C4W5Y5</accession>
<gene>
    <name evidence="1" type="ORF">GA0070214_103247</name>
</gene>
<sequence>MVGTAVHARTLQRRLEQLVDVTWPSSPLPETARAVYLKAAASSDWPGLIALAKQQRRDARSALGLITRLQEKVRGTHRDIATHADDLLAGWVRPDRRADWPQVRAQLVATLKPQTGVAKAEALADDFGATTARAVKSRMEKPVADLDEFLANSAEQWRAALVGARLAEAIAALNTRRPRPLVPGPFGDDIVSPLAAELNDRLTQLCDTIGSSDRDAIRTNARSLADWARGTTLDDTVRRAVDLSVARRDVASRWTLGPAAQAAGELIRNLILAQAIGLTVEEAALLGGDNLDRWRAASALPLPNELGPGQDVTLAQLKSNPATFDGDDVFVSGVVGQVTIKHVRGKVLSTASLLDEDGLSLTVGIEHIKLDSGGLDEGAYATVAGRYVADDPVFNHTPILRVGRHSYEDEGEHSFLAAATHLTRWVVTPVPHGLRYVSSWERGLSGANNQLRYGTWLPFERRL</sequence>
<organism evidence="1 2">
    <name type="scientific">Micromonospora chaiyaphumensis</name>
    <dbReference type="NCBI Taxonomy" id="307119"/>
    <lineage>
        <taxon>Bacteria</taxon>
        <taxon>Bacillati</taxon>
        <taxon>Actinomycetota</taxon>
        <taxon>Actinomycetes</taxon>
        <taxon>Micromonosporales</taxon>
        <taxon>Micromonosporaceae</taxon>
        <taxon>Micromonospora</taxon>
    </lineage>
</organism>
<evidence type="ECO:0000313" key="1">
    <source>
        <dbReference type="EMBL" id="SCE91595.1"/>
    </source>
</evidence>
<dbReference type="AlphaFoldDB" id="A0A1C4W5Y5"/>